<dbReference type="PANTHER" id="PTHR40606">
    <property type="match status" value="1"/>
</dbReference>
<dbReference type="EMBL" id="FOVN01000001">
    <property type="protein sequence ID" value="SFN41710.1"/>
    <property type="molecule type" value="Genomic_DNA"/>
</dbReference>
<dbReference type="Pfam" id="PF07411">
    <property type="entry name" value="DUF1508"/>
    <property type="match status" value="1"/>
</dbReference>
<feature type="domain" description="DUF1508" evidence="1">
    <location>
        <begin position="9"/>
        <end position="53"/>
    </location>
</feature>
<evidence type="ECO:0000313" key="2">
    <source>
        <dbReference type="EMBL" id="SFN41710.1"/>
    </source>
</evidence>
<dbReference type="PANTHER" id="PTHR40606:SF1">
    <property type="entry name" value="UPF0339 PROTEIN YEGP"/>
    <property type="match status" value="1"/>
</dbReference>
<proteinExistence type="predicted"/>
<dbReference type="SUPFAM" id="SSF160113">
    <property type="entry name" value="YegP-like"/>
    <property type="match status" value="1"/>
</dbReference>
<dbReference type="InterPro" id="IPR036913">
    <property type="entry name" value="YegP-like_sf"/>
</dbReference>
<protein>
    <recommendedName>
        <fullName evidence="1">DUF1508 domain-containing protein</fullName>
    </recommendedName>
</protein>
<name>A0A1I4YVQ1_9FLAO</name>
<dbReference type="InterPro" id="IPR010879">
    <property type="entry name" value="DUF1508"/>
</dbReference>
<organism evidence="2 3">
    <name type="scientific">Bizionia echini</name>
    <dbReference type="NCBI Taxonomy" id="649333"/>
    <lineage>
        <taxon>Bacteria</taxon>
        <taxon>Pseudomonadati</taxon>
        <taxon>Bacteroidota</taxon>
        <taxon>Flavobacteriia</taxon>
        <taxon>Flavobacteriales</taxon>
        <taxon>Flavobacteriaceae</taxon>
        <taxon>Bizionia</taxon>
    </lineage>
</organism>
<gene>
    <name evidence="2" type="ORF">SAMN04487989_101301</name>
</gene>
<dbReference type="RefSeq" id="WP_092205877.1">
    <property type="nucleotide sequence ID" value="NZ_FOVN01000001.1"/>
</dbReference>
<dbReference type="AlphaFoldDB" id="A0A1I4YVQ1"/>
<dbReference type="Gene3D" id="2.30.29.80">
    <property type="match status" value="1"/>
</dbReference>
<dbReference type="STRING" id="649333.SAMN04487989_101301"/>
<keyword evidence="3" id="KW-1185">Reference proteome</keyword>
<evidence type="ECO:0000259" key="1">
    <source>
        <dbReference type="Pfam" id="PF07411"/>
    </source>
</evidence>
<dbReference type="InterPro" id="IPR051141">
    <property type="entry name" value="UPF0339_domain"/>
</dbReference>
<dbReference type="Proteomes" id="UP000198705">
    <property type="component" value="Unassembled WGS sequence"/>
</dbReference>
<dbReference type="OrthoDB" id="9802792at2"/>
<accession>A0A1I4YVQ1</accession>
<sequence>MALFKIFVDKKGLYHFLLKSDSKHIVFISVGFSTKTNCLKHIQTVKRNSVNDQAYSRLKSNYGNPYFKFRKIRTDETIGISELFLNRSVMERKIQEIKQSAVHAHIDKLTYTI</sequence>
<evidence type="ECO:0000313" key="3">
    <source>
        <dbReference type="Proteomes" id="UP000198705"/>
    </source>
</evidence>
<reference evidence="3" key="1">
    <citation type="submission" date="2016-10" db="EMBL/GenBank/DDBJ databases">
        <authorList>
            <person name="Varghese N."/>
            <person name="Submissions S."/>
        </authorList>
    </citation>
    <scope>NUCLEOTIDE SEQUENCE [LARGE SCALE GENOMIC DNA]</scope>
    <source>
        <strain evidence="3">DSM 23925</strain>
    </source>
</reference>